<sequence>MNDDAATLTAGPLLLRPWRRGDIPALLAAYDDPAMRYWLRTQVHDAGEAERWMAVQEEGWADGSRYSFAVTDTARDGEIVGNLALNRLPGAPSAQAGYWTTASARGRGVATGALGALTDWAFARFAEDGLRRLDLLHGAGNEASCRVAEKSGFALAESVPARSPRMPQGGHRHSRTAPLRPAAGRREGCAGTSGGPATRR</sequence>
<dbReference type="Gene3D" id="3.40.630.30">
    <property type="match status" value="1"/>
</dbReference>
<dbReference type="Pfam" id="PF13302">
    <property type="entry name" value="Acetyltransf_3"/>
    <property type="match status" value="1"/>
</dbReference>
<dbReference type="SUPFAM" id="SSF55729">
    <property type="entry name" value="Acyl-CoA N-acyltransferases (Nat)"/>
    <property type="match status" value="1"/>
</dbReference>
<dbReference type="PANTHER" id="PTHR43441:SF10">
    <property type="entry name" value="ACETYLTRANSFERASE"/>
    <property type="match status" value="1"/>
</dbReference>
<evidence type="ECO:0000313" key="3">
    <source>
        <dbReference type="EMBL" id="MFF5895652.1"/>
    </source>
</evidence>
<dbReference type="InterPro" id="IPR000182">
    <property type="entry name" value="GNAT_dom"/>
</dbReference>
<dbReference type="InterPro" id="IPR051908">
    <property type="entry name" value="Ribosomal_N-acetyltransferase"/>
</dbReference>
<evidence type="ECO:0000256" key="1">
    <source>
        <dbReference type="SAM" id="MobiDB-lite"/>
    </source>
</evidence>
<dbReference type="PANTHER" id="PTHR43441">
    <property type="entry name" value="RIBOSOMAL-PROTEIN-SERINE ACETYLTRANSFERASE"/>
    <property type="match status" value="1"/>
</dbReference>
<keyword evidence="4" id="KW-1185">Reference proteome</keyword>
<keyword evidence="3" id="KW-0012">Acyltransferase</keyword>
<dbReference type="InterPro" id="IPR016181">
    <property type="entry name" value="Acyl_CoA_acyltransferase"/>
</dbReference>
<dbReference type="EMBL" id="JBIBEG010000002">
    <property type="protein sequence ID" value="MFF5895652.1"/>
    <property type="molecule type" value="Genomic_DNA"/>
</dbReference>
<feature type="domain" description="N-acetyltransferase" evidence="2">
    <location>
        <begin position="13"/>
        <end position="178"/>
    </location>
</feature>
<comment type="caution">
    <text evidence="3">The sequence shown here is derived from an EMBL/GenBank/DDBJ whole genome shotgun (WGS) entry which is preliminary data.</text>
</comment>
<proteinExistence type="predicted"/>
<accession>A0ABW6X3P9</accession>
<reference evidence="3 4" key="1">
    <citation type="submission" date="2024-10" db="EMBL/GenBank/DDBJ databases">
        <title>The Natural Products Discovery Center: Release of the First 8490 Sequenced Strains for Exploring Actinobacteria Biosynthetic Diversity.</title>
        <authorList>
            <person name="Kalkreuter E."/>
            <person name="Kautsar S.A."/>
            <person name="Yang D."/>
            <person name="Bader C.D."/>
            <person name="Teijaro C.N."/>
            <person name="Fluegel L."/>
            <person name="Davis C.M."/>
            <person name="Simpson J.R."/>
            <person name="Lauterbach L."/>
            <person name="Steele A.D."/>
            <person name="Gui C."/>
            <person name="Meng S."/>
            <person name="Li G."/>
            <person name="Viehrig K."/>
            <person name="Ye F."/>
            <person name="Su P."/>
            <person name="Kiefer A.F."/>
            <person name="Nichols A."/>
            <person name="Cepeda A.J."/>
            <person name="Yan W."/>
            <person name="Fan B."/>
            <person name="Jiang Y."/>
            <person name="Adhikari A."/>
            <person name="Zheng C.-J."/>
            <person name="Schuster L."/>
            <person name="Cowan T.M."/>
            <person name="Smanski M.J."/>
            <person name="Chevrette M.G."/>
            <person name="De Carvalho L.P.S."/>
            <person name="Shen B."/>
        </authorList>
    </citation>
    <scope>NUCLEOTIDE SEQUENCE [LARGE SCALE GENOMIC DNA]</scope>
    <source>
        <strain evidence="3 4">NPDC012540</strain>
    </source>
</reference>
<dbReference type="EC" id="2.3.-.-" evidence="3"/>
<dbReference type="GO" id="GO:0016746">
    <property type="term" value="F:acyltransferase activity"/>
    <property type="evidence" value="ECO:0007669"/>
    <property type="project" value="UniProtKB-KW"/>
</dbReference>
<keyword evidence="3" id="KW-0808">Transferase</keyword>
<protein>
    <submittedName>
        <fullName evidence="3">GNAT family N-acetyltransferase</fullName>
        <ecNumber evidence="3">2.3.-.-</ecNumber>
    </submittedName>
</protein>
<name>A0ABW6X3P9_9ACTN</name>
<organism evidence="3 4">
    <name type="scientific">Streptomyces argenteolus</name>
    <dbReference type="NCBI Taxonomy" id="67274"/>
    <lineage>
        <taxon>Bacteria</taxon>
        <taxon>Bacillati</taxon>
        <taxon>Actinomycetota</taxon>
        <taxon>Actinomycetes</taxon>
        <taxon>Kitasatosporales</taxon>
        <taxon>Streptomycetaceae</taxon>
        <taxon>Streptomyces</taxon>
    </lineage>
</organism>
<evidence type="ECO:0000259" key="2">
    <source>
        <dbReference type="PROSITE" id="PS51186"/>
    </source>
</evidence>
<evidence type="ECO:0000313" key="4">
    <source>
        <dbReference type="Proteomes" id="UP001602322"/>
    </source>
</evidence>
<dbReference type="RefSeq" id="WP_145801209.1">
    <property type="nucleotide sequence ID" value="NZ_JBIBEG010000002.1"/>
</dbReference>
<gene>
    <name evidence="3" type="ORF">ACFY8O_06945</name>
</gene>
<feature type="region of interest" description="Disordered" evidence="1">
    <location>
        <begin position="158"/>
        <end position="200"/>
    </location>
</feature>
<dbReference type="Proteomes" id="UP001602322">
    <property type="component" value="Unassembled WGS sequence"/>
</dbReference>
<dbReference type="PROSITE" id="PS51186">
    <property type="entry name" value="GNAT"/>
    <property type="match status" value="1"/>
</dbReference>